<protein>
    <submittedName>
        <fullName evidence="7">Sugar O-acyltransferase, sialic acid O-acetyltransferase NeuD family</fullName>
    </submittedName>
</protein>
<dbReference type="RefSeq" id="WP_079688856.1">
    <property type="nucleotide sequence ID" value="NZ_FUZU01000003.1"/>
</dbReference>
<feature type="active site" description="Proton acceptor" evidence="4">
    <location>
        <position position="138"/>
    </location>
</feature>
<dbReference type="Gene3D" id="2.160.10.10">
    <property type="entry name" value="Hexapeptide repeat proteins"/>
    <property type="match status" value="1"/>
</dbReference>
<dbReference type="GO" id="GO:0016746">
    <property type="term" value="F:acyltransferase activity"/>
    <property type="evidence" value="ECO:0007669"/>
    <property type="project" value="UniProtKB-KW"/>
</dbReference>
<dbReference type="InterPro" id="IPR020019">
    <property type="entry name" value="AcTrfase_PglD-like"/>
</dbReference>
<feature type="site" description="Increases basicity of active site His" evidence="4">
    <location>
        <position position="139"/>
    </location>
</feature>
<gene>
    <name evidence="7" type="ORF">SAMN05660236_4319</name>
</gene>
<evidence type="ECO:0000313" key="8">
    <source>
        <dbReference type="Proteomes" id="UP000190961"/>
    </source>
</evidence>
<evidence type="ECO:0000256" key="5">
    <source>
        <dbReference type="PIRSR" id="PIRSR620019-2"/>
    </source>
</evidence>
<evidence type="ECO:0000256" key="4">
    <source>
        <dbReference type="PIRSR" id="PIRSR620019-1"/>
    </source>
</evidence>
<reference evidence="7 8" key="1">
    <citation type="submission" date="2017-02" db="EMBL/GenBank/DDBJ databases">
        <authorList>
            <person name="Peterson S.W."/>
        </authorList>
    </citation>
    <scope>NUCLEOTIDE SEQUENCE [LARGE SCALE GENOMIC DNA]</scope>
    <source>
        <strain evidence="7 8">DSM 25262</strain>
    </source>
</reference>
<keyword evidence="2 7" id="KW-0808">Transferase</keyword>
<dbReference type="STRING" id="688867.SAMN05660236_4319"/>
<dbReference type="Gene3D" id="3.40.50.20">
    <property type="match status" value="1"/>
</dbReference>
<keyword evidence="8" id="KW-1185">Reference proteome</keyword>
<dbReference type="PANTHER" id="PTHR43300">
    <property type="entry name" value="ACETYLTRANSFERASE"/>
    <property type="match status" value="1"/>
</dbReference>
<evidence type="ECO:0000313" key="7">
    <source>
        <dbReference type="EMBL" id="SKC82935.1"/>
    </source>
</evidence>
<organism evidence="7 8">
    <name type="scientific">Ohtaekwangia koreensis</name>
    <dbReference type="NCBI Taxonomy" id="688867"/>
    <lineage>
        <taxon>Bacteria</taxon>
        <taxon>Pseudomonadati</taxon>
        <taxon>Bacteroidota</taxon>
        <taxon>Cytophagia</taxon>
        <taxon>Cytophagales</taxon>
        <taxon>Fulvivirgaceae</taxon>
        <taxon>Ohtaekwangia</taxon>
    </lineage>
</organism>
<keyword evidence="7" id="KW-0012">Acyltransferase</keyword>
<keyword evidence="3" id="KW-0677">Repeat</keyword>
<dbReference type="EMBL" id="FUZU01000003">
    <property type="protein sequence ID" value="SKC82935.1"/>
    <property type="molecule type" value="Genomic_DNA"/>
</dbReference>
<dbReference type="SUPFAM" id="SSF51161">
    <property type="entry name" value="Trimeric LpxA-like enzymes"/>
    <property type="match status" value="1"/>
</dbReference>
<dbReference type="InterPro" id="IPR011004">
    <property type="entry name" value="Trimer_LpxA-like_sf"/>
</dbReference>
<dbReference type="AlphaFoldDB" id="A0A1T5M479"/>
<dbReference type="OrthoDB" id="708224at2"/>
<dbReference type="InterPro" id="IPR050179">
    <property type="entry name" value="Trans_hexapeptide_repeat"/>
</dbReference>
<accession>A0A1T5M479</accession>
<proteinExistence type="inferred from homology"/>
<evidence type="ECO:0000259" key="6">
    <source>
        <dbReference type="Pfam" id="PF17836"/>
    </source>
</evidence>
<dbReference type="InterPro" id="IPR041561">
    <property type="entry name" value="PglD_N"/>
</dbReference>
<dbReference type="Proteomes" id="UP000190961">
    <property type="component" value="Unassembled WGS sequence"/>
</dbReference>
<dbReference type="InterPro" id="IPR018357">
    <property type="entry name" value="Hexapep_transf_CS"/>
</dbReference>
<evidence type="ECO:0000256" key="2">
    <source>
        <dbReference type="ARBA" id="ARBA00022679"/>
    </source>
</evidence>
<evidence type="ECO:0000256" key="3">
    <source>
        <dbReference type="ARBA" id="ARBA00022737"/>
    </source>
</evidence>
<comment type="similarity">
    <text evidence="1">Belongs to the transferase hexapeptide repeat family.</text>
</comment>
<dbReference type="PROSITE" id="PS00101">
    <property type="entry name" value="HEXAPEP_TRANSFERASES"/>
    <property type="match status" value="1"/>
</dbReference>
<evidence type="ECO:0000256" key="1">
    <source>
        <dbReference type="ARBA" id="ARBA00007274"/>
    </source>
</evidence>
<dbReference type="NCBIfam" id="TIGR03570">
    <property type="entry name" value="NeuD_NnaD"/>
    <property type="match status" value="1"/>
</dbReference>
<feature type="domain" description="PglD N-terminal" evidence="6">
    <location>
        <begin position="5"/>
        <end position="77"/>
    </location>
</feature>
<dbReference type="CDD" id="cd03360">
    <property type="entry name" value="LbH_AT_putative"/>
    <property type="match status" value="1"/>
</dbReference>
<dbReference type="Pfam" id="PF17836">
    <property type="entry name" value="PglD_N"/>
    <property type="match status" value="1"/>
</dbReference>
<dbReference type="PANTHER" id="PTHR43300:SF7">
    <property type="entry name" value="UDP-N-ACETYLBACILLOSAMINE N-ACETYLTRANSFERASE"/>
    <property type="match status" value="1"/>
</dbReference>
<name>A0A1T5M479_9BACT</name>
<feature type="binding site" evidence="5">
    <location>
        <position position="69"/>
    </location>
    <ligand>
        <name>substrate</name>
    </ligand>
</feature>
<sequence length="208" mass="21851">MKKPLLIYGAGGLGREILALLRSLPEWEPVGFIDDLQAPNTYIKELEIIGDISVLKSMKHPIYIVLAIGDPLVKKKVEAQLKKFAVQYPVLIHPSVILQDPTSIAIGTGSVIGAGSVLTTDIHIGNHVLINLNSTIGHDTKIGDYTSIMCGVNIAGEVNVGQSVLIGSGANILNRVSVGNNTQVGMGSVVLKDVSASVTVAGVPAKEI</sequence>